<name>A0ABS0AX86_9BACT</name>
<dbReference type="InterPro" id="IPR002142">
    <property type="entry name" value="Peptidase_S49"/>
</dbReference>
<keyword evidence="8" id="KW-1185">Reference proteome</keyword>
<dbReference type="Gene3D" id="3.90.226.10">
    <property type="entry name" value="2-enoyl-CoA Hydratase, Chain A, domain 1"/>
    <property type="match status" value="1"/>
</dbReference>
<feature type="transmembrane region" description="Helical" evidence="5">
    <location>
        <begin position="20"/>
        <end position="41"/>
    </location>
</feature>
<dbReference type="PANTHER" id="PTHR42987:SF4">
    <property type="entry name" value="PROTEASE SOHB-RELATED"/>
    <property type="match status" value="1"/>
</dbReference>
<keyword evidence="5" id="KW-0812">Transmembrane</keyword>
<feature type="domain" description="Peptidase S49" evidence="6">
    <location>
        <begin position="136"/>
        <end position="281"/>
    </location>
</feature>
<dbReference type="SUPFAM" id="SSF52096">
    <property type="entry name" value="ClpP/crotonase"/>
    <property type="match status" value="1"/>
</dbReference>
<evidence type="ECO:0000256" key="4">
    <source>
        <dbReference type="ARBA" id="ARBA00022825"/>
    </source>
</evidence>
<reference evidence="7 8" key="1">
    <citation type="submission" date="2020-01" db="EMBL/GenBank/DDBJ databases">
        <title>Draft genome sequence of Cand. Neptunochlamydia vexilliferae K9.</title>
        <authorList>
            <person name="Schulz F."/>
            <person name="Koestlbacher S."/>
            <person name="Wascher F."/>
            <person name="Pizzetti I."/>
            <person name="Horn M."/>
        </authorList>
    </citation>
    <scope>NUCLEOTIDE SEQUENCE [LARGE SCALE GENOMIC DNA]</scope>
    <source>
        <strain evidence="7 8">K9</strain>
    </source>
</reference>
<dbReference type="InterPro" id="IPR047272">
    <property type="entry name" value="S49_SppA_C"/>
</dbReference>
<dbReference type="CDD" id="cd07023">
    <property type="entry name" value="S49_Sppa_N_C"/>
    <property type="match status" value="1"/>
</dbReference>
<evidence type="ECO:0000313" key="7">
    <source>
        <dbReference type="EMBL" id="MBF5058738.1"/>
    </source>
</evidence>
<evidence type="ECO:0000259" key="6">
    <source>
        <dbReference type="Pfam" id="PF01343"/>
    </source>
</evidence>
<dbReference type="InterPro" id="IPR029045">
    <property type="entry name" value="ClpP/crotonase-like_dom_sf"/>
</dbReference>
<evidence type="ECO:0000256" key="5">
    <source>
        <dbReference type="SAM" id="Phobius"/>
    </source>
</evidence>
<sequence length="347" mass="37583">MEVRRESIFVSAVRALCNTFAGMIGVIIGLVILGIVIGSLAKPSLVSDKTQMVIAADANGNRELLPHSAPVILKINIHGVIGSRDLNSKTIMSQLLDSQEGALKGRVKAVLLHINSPGGTAIDAHNIYTKLVEYKTKHQVPVYAYVDGLCASGGMMIACSADKILSGPLGVVGSVGVLMGPNFNFATLMEKYGVKQRTITKGIDKDMLSPYREWKPGEDQSLVNIVAYDYNVFVNLVANARPRLDKNKLINEYGAQVYDPVKAQEYGYIDDANSSYNSALSALVKEGEISGEYQVVELKVIHPVLSGLIEGKSPIFSGKVKHEIQLPADIPSELLNRPLYLYSPALQ</sequence>
<accession>A0ABS0AX86</accession>
<evidence type="ECO:0000256" key="2">
    <source>
        <dbReference type="ARBA" id="ARBA00022670"/>
    </source>
</evidence>
<comment type="similarity">
    <text evidence="1">Belongs to the peptidase S49 family.</text>
</comment>
<gene>
    <name evidence="7" type="ORF">NEPTK9_000237</name>
</gene>
<keyword evidence="4" id="KW-0720">Serine protease</keyword>
<organism evidence="7 8">
    <name type="scientific">Candidatus Neptunichlamydia vexilliferae</name>
    <dbReference type="NCBI Taxonomy" id="1651774"/>
    <lineage>
        <taxon>Bacteria</taxon>
        <taxon>Pseudomonadati</taxon>
        <taxon>Chlamydiota</taxon>
        <taxon>Chlamydiia</taxon>
        <taxon>Parachlamydiales</taxon>
        <taxon>Simkaniaceae</taxon>
        <taxon>Candidatus Neptunichlamydia</taxon>
    </lineage>
</organism>
<keyword evidence="2" id="KW-0645">Protease</keyword>
<dbReference type="Pfam" id="PF01343">
    <property type="entry name" value="Peptidase_S49"/>
    <property type="match status" value="1"/>
</dbReference>
<comment type="caution">
    <text evidence="7">The sequence shown here is derived from an EMBL/GenBank/DDBJ whole genome shotgun (WGS) entry which is preliminary data.</text>
</comment>
<keyword evidence="5" id="KW-1133">Transmembrane helix</keyword>
<proteinExistence type="inferred from homology"/>
<keyword evidence="3" id="KW-0378">Hydrolase</keyword>
<dbReference type="RefSeq" id="WP_194847020.1">
    <property type="nucleotide sequence ID" value="NZ_JAAEJV010000003.1"/>
</dbReference>
<evidence type="ECO:0000256" key="1">
    <source>
        <dbReference type="ARBA" id="ARBA00008683"/>
    </source>
</evidence>
<dbReference type="EMBL" id="JAAEJV010000003">
    <property type="protein sequence ID" value="MBF5058738.1"/>
    <property type="molecule type" value="Genomic_DNA"/>
</dbReference>
<protein>
    <recommendedName>
        <fullName evidence="6">Peptidase S49 domain-containing protein</fullName>
    </recommendedName>
</protein>
<keyword evidence="5" id="KW-0472">Membrane</keyword>
<evidence type="ECO:0000256" key="3">
    <source>
        <dbReference type="ARBA" id="ARBA00022801"/>
    </source>
</evidence>
<evidence type="ECO:0000313" key="8">
    <source>
        <dbReference type="Proteomes" id="UP001194714"/>
    </source>
</evidence>
<dbReference type="Proteomes" id="UP001194714">
    <property type="component" value="Unassembled WGS sequence"/>
</dbReference>
<dbReference type="PANTHER" id="PTHR42987">
    <property type="entry name" value="PEPTIDASE S49"/>
    <property type="match status" value="1"/>
</dbReference>